<dbReference type="STRING" id="67801.A0A1B0APS4"/>
<keyword evidence="7" id="KW-0238">DNA-binding</keyword>
<evidence type="ECO:0000256" key="7">
    <source>
        <dbReference type="ARBA" id="ARBA00023125"/>
    </source>
</evidence>
<dbReference type="PROSITE" id="PS51194">
    <property type="entry name" value="HELICASE_CTER"/>
    <property type="match status" value="1"/>
</dbReference>
<keyword evidence="6" id="KW-0067">ATP-binding</keyword>
<accession>A0A1B0APS4</accession>
<evidence type="ECO:0000256" key="5">
    <source>
        <dbReference type="ARBA" id="ARBA00022806"/>
    </source>
</evidence>
<dbReference type="GO" id="GO:0005524">
    <property type="term" value="F:ATP binding"/>
    <property type="evidence" value="ECO:0007669"/>
    <property type="project" value="UniProtKB-KW"/>
</dbReference>
<feature type="domain" description="Helicase C-terminal" evidence="9">
    <location>
        <begin position="1"/>
        <end position="134"/>
    </location>
</feature>
<keyword evidence="11" id="KW-1185">Reference proteome</keyword>
<dbReference type="EMBL" id="JXJN01001572">
    <property type="status" value="NOT_ANNOTATED_CDS"/>
    <property type="molecule type" value="Genomic_DNA"/>
</dbReference>
<proteinExistence type="inferred from homology"/>
<dbReference type="Gene3D" id="3.40.50.300">
    <property type="entry name" value="P-loop containing nucleotide triphosphate hydrolases"/>
    <property type="match status" value="1"/>
</dbReference>
<evidence type="ECO:0000256" key="8">
    <source>
        <dbReference type="ARBA" id="ARBA00023242"/>
    </source>
</evidence>
<reference evidence="10" key="2">
    <citation type="submission" date="2020-05" db="UniProtKB">
        <authorList>
            <consortium name="EnsemblMetazoa"/>
        </authorList>
    </citation>
    <scope>IDENTIFICATION</scope>
    <source>
        <strain evidence="10">IAEA</strain>
    </source>
</reference>
<dbReference type="CDD" id="cd18793">
    <property type="entry name" value="SF2_C_SNF"/>
    <property type="match status" value="1"/>
</dbReference>
<dbReference type="SUPFAM" id="SSF52540">
    <property type="entry name" value="P-loop containing nucleoside triphosphate hydrolases"/>
    <property type="match status" value="1"/>
</dbReference>
<dbReference type="PANTHER" id="PTHR45797">
    <property type="entry name" value="RAD54-LIKE"/>
    <property type="match status" value="1"/>
</dbReference>
<evidence type="ECO:0000313" key="11">
    <source>
        <dbReference type="Proteomes" id="UP000092460"/>
    </source>
</evidence>
<dbReference type="InterPro" id="IPR044574">
    <property type="entry name" value="ARIP4-like"/>
</dbReference>
<dbReference type="VEuPathDB" id="VectorBase:GPPI004191"/>
<dbReference type="Pfam" id="PF00271">
    <property type="entry name" value="Helicase_C"/>
    <property type="match status" value="1"/>
</dbReference>
<comment type="similarity">
    <text evidence="2">Belongs to the SNF2/RAD54 helicase family.</text>
</comment>
<dbReference type="InterPro" id="IPR001650">
    <property type="entry name" value="Helicase_C-like"/>
</dbReference>
<evidence type="ECO:0000313" key="10">
    <source>
        <dbReference type="EnsemblMetazoa" id="GPPI004191-PA"/>
    </source>
</evidence>
<evidence type="ECO:0000256" key="2">
    <source>
        <dbReference type="ARBA" id="ARBA00007025"/>
    </source>
</evidence>
<dbReference type="GO" id="GO:0004386">
    <property type="term" value="F:helicase activity"/>
    <property type="evidence" value="ECO:0007669"/>
    <property type="project" value="UniProtKB-KW"/>
</dbReference>
<dbReference type="EnsemblMetazoa" id="GPPI004191-RA">
    <property type="protein sequence ID" value="GPPI004191-PA"/>
    <property type="gene ID" value="GPPI004191"/>
</dbReference>
<reference evidence="11" key="1">
    <citation type="submission" date="2015-01" db="EMBL/GenBank/DDBJ databases">
        <authorList>
            <person name="Aksoy S."/>
            <person name="Warren W."/>
            <person name="Wilson R.K."/>
        </authorList>
    </citation>
    <scope>NUCLEOTIDE SEQUENCE [LARGE SCALE GENOMIC DNA]</scope>
    <source>
        <strain evidence="11">IAEA</strain>
    </source>
</reference>
<dbReference type="SMART" id="SM00490">
    <property type="entry name" value="HELICc"/>
    <property type="match status" value="1"/>
</dbReference>
<evidence type="ECO:0000256" key="4">
    <source>
        <dbReference type="ARBA" id="ARBA00022801"/>
    </source>
</evidence>
<organism evidence="10 11">
    <name type="scientific">Glossina palpalis gambiensis</name>
    <dbReference type="NCBI Taxonomy" id="67801"/>
    <lineage>
        <taxon>Eukaryota</taxon>
        <taxon>Metazoa</taxon>
        <taxon>Ecdysozoa</taxon>
        <taxon>Arthropoda</taxon>
        <taxon>Hexapoda</taxon>
        <taxon>Insecta</taxon>
        <taxon>Pterygota</taxon>
        <taxon>Neoptera</taxon>
        <taxon>Endopterygota</taxon>
        <taxon>Diptera</taxon>
        <taxon>Brachycera</taxon>
        <taxon>Muscomorpha</taxon>
        <taxon>Hippoboscoidea</taxon>
        <taxon>Glossinidae</taxon>
        <taxon>Glossina</taxon>
    </lineage>
</organism>
<dbReference type="InterPro" id="IPR027417">
    <property type="entry name" value="P-loop_NTPase"/>
</dbReference>
<dbReference type="GO" id="GO:0016887">
    <property type="term" value="F:ATP hydrolysis activity"/>
    <property type="evidence" value="ECO:0007669"/>
    <property type="project" value="InterPro"/>
</dbReference>
<evidence type="ECO:0000256" key="1">
    <source>
        <dbReference type="ARBA" id="ARBA00004123"/>
    </source>
</evidence>
<name>A0A1B0APS4_9MUSC</name>
<comment type="subcellular location">
    <subcellularLocation>
        <location evidence="1">Nucleus</location>
    </subcellularLocation>
</comment>
<sequence>MCDEKSEKCFIFSAFVAVLNVVEHFFKKITGKYPQVLKELNVNSNSQWVRGEDYYRLHDKTPKTIRHEMIEVFKNVLNKRGRVFLISAKGGGQGINLIGTNRVIILNTSWNVSNDQQYIFRVFRRNVTATFFVY</sequence>
<keyword evidence="4" id="KW-0378">Hydrolase</keyword>
<dbReference type="GO" id="GO:0003677">
    <property type="term" value="F:DNA binding"/>
    <property type="evidence" value="ECO:0007669"/>
    <property type="project" value="UniProtKB-KW"/>
</dbReference>
<keyword evidence="8" id="KW-0539">Nucleus</keyword>
<evidence type="ECO:0000256" key="6">
    <source>
        <dbReference type="ARBA" id="ARBA00022840"/>
    </source>
</evidence>
<dbReference type="Proteomes" id="UP000092460">
    <property type="component" value="Unassembled WGS sequence"/>
</dbReference>
<keyword evidence="3" id="KW-0547">Nucleotide-binding</keyword>
<protein>
    <recommendedName>
        <fullName evidence="9">Helicase C-terminal domain-containing protein</fullName>
    </recommendedName>
</protein>
<evidence type="ECO:0000259" key="9">
    <source>
        <dbReference type="PROSITE" id="PS51194"/>
    </source>
</evidence>
<dbReference type="GO" id="GO:0005634">
    <property type="term" value="C:nucleus"/>
    <property type="evidence" value="ECO:0007669"/>
    <property type="project" value="UniProtKB-SubCell"/>
</dbReference>
<keyword evidence="5" id="KW-0347">Helicase</keyword>
<dbReference type="PANTHER" id="PTHR45797:SF3">
    <property type="entry name" value="TRANSCRIPTIONAL REGULATOR ATRX HOMOLOG"/>
    <property type="match status" value="1"/>
</dbReference>
<dbReference type="InterPro" id="IPR049730">
    <property type="entry name" value="SNF2/RAD54-like_C"/>
</dbReference>
<dbReference type="AlphaFoldDB" id="A0A1B0APS4"/>
<evidence type="ECO:0000256" key="3">
    <source>
        <dbReference type="ARBA" id="ARBA00022741"/>
    </source>
</evidence>